<dbReference type="AlphaFoldDB" id="A0A5E4XXD8"/>
<gene>
    <name evidence="2" type="ORF">PPN31114_04146</name>
</gene>
<evidence type="ECO:0000313" key="3">
    <source>
        <dbReference type="Proteomes" id="UP000366945"/>
    </source>
</evidence>
<dbReference type="Proteomes" id="UP000366945">
    <property type="component" value="Unassembled WGS sequence"/>
</dbReference>
<protein>
    <recommendedName>
        <fullName evidence="4">DUF4189 domain-containing protein</fullName>
    </recommendedName>
</protein>
<organism evidence="2 3">
    <name type="scientific">Pandoraea pneumonica</name>
    <dbReference type="NCBI Taxonomy" id="2508299"/>
    <lineage>
        <taxon>Bacteria</taxon>
        <taxon>Pseudomonadati</taxon>
        <taxon>Pseudomonadota</taxon>
        <taxon>Betaproteobacteria</taxon>
        <taxon>Burkholderiales</taxon>
        <taxon>Burkholderiaceae</taxon>
        <taxon>Pandoraea</taxon>
    </lineage>
</organism>
<evidence type="ECO:0008006" key="4">
    <source>
        <dbReference type="Google" id="ProtNLM"/>
    </source>
</evidence>
<keyword evidence="1" id="KW-0732">Signal</keyword>
<sequence>MARRVNGWMAMAGVAGVLMMASGATQAYAAGGICNGRTAIITAWRCTENGQTGTCLLWGSDRAKAGAWTDKSAYVIEGPDLTARRVTYQEACQNGRCSRPELAGCSQPVDVGSPKTRAYRTLAN</sequence>
<reference evidence="2 3" key="1">
    <citation type="submission" date="2019-08" db="EMBL/GenBank/DDBJ databases">
        <authorList>
            <person name="Peeters C."/>
        </authorList>
    </citation>
    <scope>NUCLEOTIDE SEQUENCE [LARGE SCALE GENOMIC DNA]</scope>
    <source>
        <strain evidence="2 3">LMG 31114</strain>
    </source>
</reference>
<evidence type="ECO:0000256" key="1">
    <source>
        <dbReference type="SAM" id="SignalP"/>
    </source>
</evidence>
<feature type="chain" id="PRO_5022711542" description="DUF4189 domain-containing protein" evidence="1">
    <location>
        <begin position="30"/>
        <end position="124"/>
    </location>
</feature>
<keyword evidence="3" id="KW-1185">Reference proteome</keyword>
<accession>A0A5E4XXD8</accession>
<feature type="signal peptide" evidence="1">
    <location>
        <begin position="1"/>
        <end position="29"/>
    </location>
</feature>
<name>A0A5E4XXD8_9BURK</name>
<evidence type="ECO:0000313" key="2">
    <source>
        <dbReference type="EMBL" id="VVE40903.1"/>
    </source>
</evidence>
<dbReference type="EMBL" id="CABPSK010000004">
    <property type="protein sequence ID" value="VVE40903.1"/>
    <property type="molecule type" value="Genomic_DNA"/>
</dbReference>
<proteinExistence type="predicted"/>